<reference evidence="8" key="1">
    <citation type="journal article" date="2017" name="Nat. Microbiol.">
        <title>Global analysis of biosynthetic gene clusters reveals vast potential of secondary metabolite production in Penicillium species.</title>
        <authorList>
            <person name="Nielsen J.C."/>
            <person name="Grijseels S."/>
            <person name="Prigent S."/>
            <person name="Ji B."/>
            <person name="Dainat J."/>
            <person name="Nielsen K.F."/>
            <person name="Frisvad J.C."/>
            <person name="Workman M."/>
            <person name="Nielsen J."/>
        </authorList>
    </citation>
    <scope>NUCLEOTIDE SEQUENCE [LARGE SCALE GENOMIC DNA]</scope>
    <source>
        <strain evidence="8">IBT 11843</strain>
    </source>
</reference>
<protein>
    <submittedName>
        <fullName evidence="7">Uncharacterized protein</fullName>
    </submittedName>
</protein>
<evidence type="ECO:0000313" key="8">
    <source>
        <dbReference type="Proteomes" id="UP000191522"/>
    </source>
</evidence>
<dbReference type="EMBL" id="MDYL01000008">
    <property type="protein sequence ID" value="OQD75127.1"/>
    <property type="molecule type" value="Genomic_DNA"/>
</dbReference>
<dbReference type="AlphaFoldDB" id="A0A1V6PEE5"/>
<keyword evidence="4 6" id="KW-1133">Transmembrane helix</keyword>
<evidence type="ECO:0000256" key="1">
    <source>
        <dbReference type="ARBA" id="ARBA00004477"/>
    </source>
</evidence>
<accession>A0A1V6PEE5</accession>
<dbReference type="Pfam" id="PF11779">
    <property type="entry name" value="SPT_ssu-like"/>
    <property type="match status" value="1"/>
</dbReference>
<evidence type="ECO:0000256" key="4">
    <source>
        <dbReference type="ARBA" id="ARBA00022989"/>
    </source>
</evidence>
<evidence type="ECO:0000256" key="5">
    <source>
        <dbReference type="ARBA" id="ARBA00023136"/>
    </source>
</evidence>
<dbReference type="Proteomes" id="UP000191522">
    <property type="component" value="Unassembled WGS sequence"/>
</dbReference>
<keyword evidence="3" id="KW-0256">Endoplasmic reticulum</keyword>
<comment type="caution">
    <text evidence="7">The sequence shown here is derived from an EMBL/GenBank/DDBJ whole genome shotgun (WGS) entry which is preliminary data.</text>
</comment>
<dbReference type="GO" id="GO:0005789">
    <property type="term" value="C:endoplasmic reticulum membrane"/>
    <property type="evidence" value="ECO:0007669"/>
    <property type="project" value="UniProtKB-SubCell"/>
</dbReference>
<gene>
    <name evidence="7" type="ORF">PENDEC_c008G00993</name>
</gene>
<keyword evidence="2 6" id="KW-0812">Transmembrane</keyword>
<dbReference type="OMA" id="VANSFVM"/>
<keyword evidence="5 6" id="KW-0472">Membrane</keyword>
<sequence>MPTVTTEMQSFYTPTTSHMSRAPAAVDELISKYSSTINSSAPRRTQRRNPFQRVFDRVRLEYYRYEVTFGLYVLTPGEKLVANSFVFVALALLFWALLYLPSMLYNKAGGLVWLLTGHSGQAMANALGILDQYGSYISPATENALS</sequence>
<keyword evidence="8" id="KW-1185">Reference proteome</keyword>
<evidence type="ECO:0000256" key="2">
    <source>
        <dbReference type="ARBA" id="ARBA00022692"/>
    </source>
</evidence>
<evidence type="ECO:0000256" key="6">
    <source>
        <dbReference type="SAM" id="Phobius"/>
    </source>
</evidence>
<evidence type="ECO:0000313" key="7">
    <source>
        <dbReference type="EMBL" id="OQD75127.1"/>
    </source>
</evidence>
<feature type="transmembrane region" description="Helical" evidence="6">
    <location>
        <begin position="80"/>
        <end position="100"/>
    </location>
</feature>
<comment type="subcellular location">
    <subcellularLocation>
        <location evidence="1">Endoplasmic reticulum membrane</location>
        <topology evidence="1">Multi-pass membrane protein</topology>
    </subcellularLocation>
</comment>
<organism evidence="7 8">
    <name type="scientific">Penicillium decumbens</name>
    <dbReference type="NCBI Taxonomy" id="69771"/>
    <lineage>
        <taxon>Eukaryota</taxon>
        <taxon>Fungi</taxon>
        <taxon>Dikarya</taxon>
        <taxon>Ascomycota</taxon>
        <taxon>Pezizomycotina</taxon>
        <taxon>Eurotiomycetes</taxon>
        <taxon>Eurotiomycetidae</taxon>
        <taxon>Eurotiales</taxon>
        <taxon>Aspergillaceae</taxon>
        <taxon>Penicillium</taxon>
    </lineage>
</organism>
<dbReference type="InterPro" id="IPR024512">
    <property type="entry name" value="Ser_palmitoyltrfase_ssu-like"/>
</dbReference>
<dbReference type="OrthoDB" id="202672at2759"/>
<proteinExistence type="predicted"/>
<evidence type="ECO:0000256" key="3">
    <source>
        <dbReference type="ARBA" id="ARBA00022824"/>
    </source>
</evidence>
<name>A0A1V6PEE5_PENDC</name>